<proteinExistence type="predicted"/>
<evidence type="ECO:0000313" key="2">
    <source>
        <dbReference type="EMBL" id="AOY87511.1"/>
    </source>
</evidence>
<dbReference type="PANTHER" id="PTHR43685:SF2">
    <property type="entry name" value="GLYCOSYLTRANSFERASE 2-LIKE DOMAIN-CONTAINING PROTEIN"/>
    <property type="match status" value="1"/>
</dbReference>
<dbReference type="Pfam" id="PF00535">
    <property type="entry name" value="Glycos_transf_2"/>
    <property type="match status" value="1"/>
</dbReference>
<feature type="domain" description="Glycosyltransferase 2-like" evidence="1">
    <location>
        <begin position="3"/>
        <end position="154"/>
    </location>
</feature>
<dbReference type="EMBL" id="CP017715">
    <property type="protein sequence ID" value="AOY87511.1"/>
    <property type="molecule type" value="Genomic_DNA"/>
</dbReference>
<name>A0A1D9GIY5_9GAMM</name>
<dbReference type="STRING" id="1874317.BKP64_04615"/>
<dbReference type="PANTHER" id="PTHR43685">
    <property type="entry name" value="GLYCOSYLTRANSFERASE"/>
    <property type="match status" value="1"/>
</dbReference>
<dbReference type="KEGG" id="msq:BKP64_04615"/>
<dbReference type="AlphaFoldDB" id="A0A1D9GIY5"/>
<gene>
    <name evidence="2" type="ORF">BKP64_04615</name>
</gene>
<dbReference type="InterPro" id="IPR050834">
    <property type="entry name" value="Glycosyltransf_2"/>
</dbReference>
<dbReference type="Gene3D" id="3.90.550.10">
    <property type="entry name" value="Spore Coat Polysaccharide Biosynthesis Protein SpsA, Chain A"/>
    <property type="match status" value="1"/>
</dbReference>
<evidence type="ECO:0000313" key="3">
    <source>
        <dbReference type="Proteomes" id="UP000177445"/>
    </source>
</evidence>
<dbReference type="SUPFAM" id="SSF53448">
    <property type="entry name" value="Nucleotide-diphospho-sugar transferases"/>
    <property type="match status" value="1"/>
</dbReference>
<reference evidence="2 3" key="1">
    <citation type="submission" date="2016-10" db="EMBL/GenBank/DDBJ databases">
        <title>Marinobacter salinus sp. nov., a moderately halophilic bacterium isolated from a tidal flat environment.</title>
        <authorList>
            <person name="Park S.-J."/>
        </authorList>
    </citation>
    <scope>NUCLEOTIDE SEQUENCE [LARGE SCALE GENOMIC DNA]</scope>
    <source>
        <strain evidence="2 3">Hb8</strain>
    </source>
</reference>
<dbReference type="InterPro" id="IPR029044">
    <property type="entry name" value="Nucleotide-diphossugar_trans"/>
</dbReference>
<dbReference type="InterPro" id="IPR001173">
    <property type="entry name" value="Glyco_trans_2-like"/>
</dbReference>
<dbReference type="Proteomes" id="UP000177445">
    <property type="component" value="Chromosome"/>
</dbReference>
<keyword evidence="3" id="KW-1185">Reference proteome</keyword>
<evidence type="ECO:0000259" key="1">
    <source>
        <dbReference type="Pfam" id="PF00535"/>
    </source>
</evidence>
<dbReference type="CDD" id="cd00761">
    <property type="entry name" value="Glyco_tranf_GTA_type"/>
    <property type="match status" value="1"/>
</dbReference>
<sequence length="307" mass="35360">MAIPVYNRAAWISKTLDHIFEQSIPVDEVVLCDDGSTDNLEQALEPYRSRVKLIQIENSGPAIARKTAIENSQGDWIALCDSDDFWRPDHIESFLSAKAKFPESNLYFANFITTDEPDHTKFEFAPEGWFEQLTGELWRESKHFYRCEQPFLRALLEFQACFQSCLLFKRELYQATGGICKHVSRWPSEDFHLTARMAAISDGVICTKQTVLINKHGENFSAEYVKNLEGEVSILLDLLDQGLLPETLLEMVEQQKDQFTKRLFRSYYWTSQFTKAVELARGIPGHSFSLRDRARLAIAFVRGRLSL</sequence>
<accession>A0A1D9GIY5</accession>
<organism evidence="2 3">
    <name type="scientific">Marinobacter salinus</name>
    <dbReference type="NCBI Taxonomy" id="1874317"/>
    <lineage>
        <taxon>Bacteria</taxon>
        <taxon>Pseudomonadati</taxon>
        <taxon>Pseudomonadota</taxon>
        <taxon>Gammaproteobacteria</taxon>
        <taxon>Pseudomonadales</taxon>
        <taxon>Marinobacteraceae</taxon>
        <taxon>Marinobacter</taxon>
    </lineage>
</organism>
<protein>
    <recommendedName>
        <fullName evidence="1">Glycosyltransferase 2-like domain-containing protein</fullName>
    </recommendedName>
</protein>